<keyword evidence="1" id="KW-1133">Transmembrane helix</keyword>
<keyword evidence="1" id="KW-0472">Membrane</keyword>
<keyword evidence="3" id="KW-1185">Reference proteome</keyword>
<evidence type="ECO:0000313" key="2">
    <source>
        <dbReference type="EMBL" id="MYN05172.1"/>
    </source>
</evidence>
<name>A0A6N9HQP8_9BURK</name>
<dbReference type="Proteomes" id="UP000448575">
    <property type="component" value="Unassembled WGS sequence"/>
</dbReference>
<feature type="transmembrane region" description="Helical" evidence="1">
    <location>
        <begin position="55"/>
        <end position="73"/>
    </location>
</feature>
<organism evidence="2 3">
    <name type="scientific">Pseudoduganella guangdongensis</name>
    <dbReference type="NCBI Taxonomy" id="2692179"/>
    <lineage>
        <taxon>Bacteria</taxon>
        <taxon>Pseudomonadati</taxon>
        <taxon>Pseudomonadota</taxon>
        <taxon>Betaproteobacteria</taxon>
        <taxon>Burkholderiales</taxon>
        <taxon>Oxalobacteraceae</taxon>
        <taxon>Telluria group</taxon>
        <taxon>Pseudoduganella</taxon>
    </lineage>
</organism>
<feature type="transmembrane region" description="Helical" evidence="1">
    <location>
        <begin position="26"/>
        <end position="43"/>
    </location>
</feature>
<dbReference type="RefSeq" id="WP_161028118.1">
    <property type="nucleotide sequence ID" value="NZ_WWCJ01000025.1"/>
</dbReference>
<keyword evidence="1" id="KW-0812">Transmembrane</keyword>
<feature type="transmembrane region" description="Helical" evidence="1">
    <location>
        <begin position="148"/>
        <end position="168"/>
    </location>
</feature>
<evidence type="ECO:0000256" key="1">
    <source>
        <dbReference type="SAM" id="Phobius"/>
    </source>
</evidence>
<feature type="transmembrane region" description="Helical" evidence="1">
    <location>
        <begin position="108"/>
        <end position="128"/>
    </location>
</feature>
<dbReference type="AlphaFoldDB" id="A0A6N9HQP8"/>
<comment type="caution">
    <text evidence="2">The sequence shown here is derived from an EMBL/GenBank/DDBJ whole genome shotgun (WGS) entry which is preliminary data.</text>
</comment>
<reference evidence="2 3" key="1">
    <citation type="submission" date="2019-12" db="EMBL/GenBank/DDBJ databases">
        <title>Novel species isolated from a subtropical stream in China.</title>
        <authorList>
            <person name="Lu H."/>
        </authorList>
    </citation>
    <scope>NUCLEOTIDE SEQUENCE [LARGE SCALE GENOMIC DNA]</scope>
    <source>
        <strain evidence="2 3">DS3</strain>
    </source>
</reference>
<evidence type="ECO:0008006" key="4">
    <source>
        <dbReference type="Google" id="ProtNLM"/>
    </source>
</evidence>
<accession>A0A6N9HQP8</accession>
<gene>
    <name evidence="2" type="ORF">GTP41_24050</name>
</gene>
<proteinExistence type="predicted"/>
<evidence type="ECO:0000313" key="3">
    <source>
        <dbReference type="Proteomes" id="UP000448575"/>
    </source>
</evidence>
<dbReference type="EMBL" id="WWCJ01000025">
    <property type="protein sequence ID" value="MYN05172.1"/>
    <property type="molecule type" value="Genomic_DNA"/>
</dbReference>
<protein>
    <recommendedName>
        <fullName evidence="4">Cytochrome c oxidase assembly protein</fullName>
    </recommendedName>
</protein>
<sequence>MRGLAPAAVLLGGALLLRGPLEASMALHMVVQLPMIVVAGALAGTGRGARAHWDAHGLAGLTWLLLASAYWMVPRALEQALTMPLAELGKFASLFLAGFLLPGALARAAAVIQLFFLGNFCAMMAIAGMLYQDMPQRLCNAYTLDDQVITGVGLVVASIGIAAAWCIWQLPALGGYADAESRNAR</sequence>